<dbReference type="EMBL" id="JBBPBN010000001">
    <property type="protein sequence ID" value="KAK9045965.1"/>
    <property type="molecule type" value="Genomic_DNA"/>
</dbReference>
<keyword evidence="7" id="KW-0804">Transcription</keyword>
<feature type="compositionally biased region" description="Polar residues" evidence="10">
    <location>
        <begin position="1"/>
        <end position="12"/>
    </location>
</feature>
<feature type="region of interest" description="Disordered" evidence="10">
    <location>
        <begin position="1"/>
        <end position="68"/>
    </location>
</feature>
<keyword evidence="3 9" id="KW-0863">Zinc-finger</keyword>
<evidence type="ECO:0000313" key="12">
    <source>
        <dbReference type="EMBL" id="KAK9045965.1"/>
    </source>
</evidence>
<keyword evidence="13" id="KW-1185">Reference proteome</keyword>
<dbReference type="InterPro" id="IPR003656">
    <property type="entry name" value="Znf_BED"/>
</dbReference>
<evidence type="ECO:0000259" key="11">
    <source>
        <dbReference type="PROSITE" id="PS50808"/>
    </source>
</evidence>
<name>A0ABR2U8J7_9ROSI</name>
<evidence type="ECO:0000256" key="5">
    <source>
        <dbReference type="ARBA" id="ARBA00023015"/>
    </source>
</evidence>
<proteinExistence type="predicted"/>
<feature type="compositionally biased region" description="Acidic residues" evidence="10">
    <location>
        <begin position="26"/>
        <end position="39"/>
    </location>
</feature>
<dbReference type="InterPro" id="IPR012337">
    <property type="entry name" value="RNaseH-like_sf"/>
</dbReference>
<feature type="domain" description="BED-type" evidence="11">
    <location>
        <begin position="71"/>
        <end position="134"/>
    </location>
</feature>
<evidence type="ECO:0000256" key="4">
    <source>
        <dbReference type="ARBA" id="ARBA00022833"/>
    </source>
</evidence>
<feature type="compositionally biased region" description="Polar residues" evidence="10">
    <location>
        <begin position="45"/>
        <end position="56"/>
    </location>
</feature>
<evidence type="ECO:0000256" key="9">
    <source>
        <dbReference type="PROSITE-ProRule" id="PRU00027"/>
    </source>
</evidence>
<evidence type="ECO:0000313" key="13">
    <source>
        <dbReference type="Proteomes" id="UP001396334"/>
    </source>
</evidence>
<dbReference type="Proteomes" id="UP001396334">
    <property type="component" value="Unassembled WGS sequence"/>
</dbReference>
<dbReference type="PANTHER" id="PTHR46481:SF10">
    <property type="entry name" value="ZINC FINGER BED DOMAIN-CONTAINING PROTEIN 39"/>
    <property type="match status" value="1"/>
</dbReference>
<gene>
    <name evidence="12" type="ORF">V6N11_051868</name>
</gene>
<feature type="compositionally biased region" description="Basic and acidic residues" evidence="10">
    <location>
        <begin position="57"/>
        <end position="67"/>
    </location>
</feature>
<sequence>MSSIGLGTSDGHSTPIAKEFGINLDDANEMDEDEIDLENAEVHVPQTNATNNNSEVRNVEDESESHPFKRAKKSVVWKEFGEPERVGNSKVWKVPCVYCKALLTTSKGGPTTHLKRHSDKCVQRKVHIQQQQKLINLLPSDSTAGSPSSGFVSALHDGKFDLLKMREGIAHWIVMHEHAFSIVEEGFNMMLKMGMPQWKSVSRHTIRNDSFKVYEIEKNKLKEKLKNVDRISLTTDLWRSKPQKIEYMVLTAHFVDRDWKLQKRVLNFVHIPPPRKGKDIANCIFKCLKEWDIENKVFTVSVDNASANDSCIQIMKDTFSLTKRLICGGKLFHVRCCAHILNIMVQHGLKQVKSIIKNVHDTVDYLNGSEQRLKKFAELAQQFNLKERRLVLECKTRWNSTYEMLDCATKFKEVFARLALEDREYVYCPTLEDWGKIEKFLEILKVFYDTTNVISGSEYPTSNLFLSEIYRIKLLLDTSSKSSDDFVKGMVTNMKERFDKYWGECNLLMAIGAVLDPRLKMKVIEITFPKMFSPDVVRENIHKVRETLYELYDEYVNLYSPPLMEQMGECGTSTNVCGEGMRSTPGLLEILQAVRSEELTENRQSEVDLYLEEGCYIPQESKFDALLWWKEKKIDEDQSKEIILPAL</sequence>
<evidence type="ECO:0000256" key="3">
    <source>
        <dbReference type="ARBA" id="ARBA00022771"/>
    </source>
</evidence>
<keyword evidence="8" id="KW-0539">Nucleus</keyword>
<dbReference type="InterPro" id="IPR025525">
    <property type="entry name" value="hAT-like_transposase_RNase-H"/>
</dbReference>
<keyword evidence="6" id="KW-0238">DNA-binding</keyword>
<evidence type="ECO:0000256" key="1">
    <source>
        <dbReference type="ARBA" id="ARBA00004123"/>
    </source>
</evidence>
<keyword evidence="5" id="KW-0805">Transcription regulation</keyword>
<accession>A0ABR2U8J7</accession>
<organism evidence="12 13">
    <name type="scientific">Hibiscus sabdariffa</name>
    <name type="common">roselle</name>
    <dbReference type="NCBI Taxonomy" id="183260"/>
    <lineage>
        <taxon>Eukaryota</taxon>
        <taxon>Viridiplantae</taxon>
        <taxon>Streptophyta</taxon>
        <taxon>Embryophyta</taxon>
        <taxon>Tracheophyta</taxon>
        <taxon>Spermatophyta</taxon>
        <taxon>Magnoliopsida</taxon>
        <taxon>eudicotyledons</taxon>
        <taxon>Gunneridae</taxon>
        <taxon>Pentapetalae</taxon>
        <taxon>rosids</taxon>
        <taxon>malvids</taxon>
        <taxon>Malvales</taxon>
        <taxon>Malvaceae</taxon>
        <taxon>Malvoideae</taxon>
        <taxon>Hibiscus</taxon>
    </lineage>
</organism>
<comment type="caution">
    <text evidence="12">The sequence shown here is derived from an EMBL/GenBank/DDBJ whole genome shotgun (WGS) entry which is preliminary data.</text>
</comment>
<dbReference type="InterPro" id="IPR052035">
    <property type="entry name" value="ZnF_BED_domain_contain"/>
</dbReference>
<keyword evidence="2" id="KW-0479">Metal-binding</keyword>
<dbReference type="SMART" id="SM00614">
    <property type="entry name" value="ZnF_BED"/>
    <property type="match status" value="1"/>
</dbReference>
<dbReference type="SUPFAM" id="SSF53098">
    <property type="entry name" value="Ribonuclease H-like"/>
    <property type="match status" value="1"/>
</dbReference>
<comment type="subcellular location">
    <subcellularLocation>
        <location evidence="1">Nucleus</location>
    </subcellularLocation>
</comment>
<evidence type="ECO:0000256" key="2">
    <source>
        <dbReference type="ARBA" id="ARBA00022723"/>
    </source>
</evidence>
<dbReference type="Pfam" id="PF14372">
    <property type="entry name" value="hAT-like_RNase-H"/>
    <property type="match status" value="1"/>
</dbReference>
<evidence type="ECO:0000256" key="10">
    <source>
        <dbReference type="SAM" id="MobiDB-lite"/>
    </source>
</evidence>
<evidence type="ECO:0000256" key="6">
    <source>
        <dbReference type="ARBA" id="ARBA00023125"/>
    </source>
</evidence>
<protein>
    <recommendedName>
        <fullName evidence="11">BED-type domain-containing protein</fullName>
    </recommendedName>
</protein>
<evidence type="ECO:0000256" key="8">
    <source>
        <dbReference type="ARBA" id="ARBA00023242"/>
    </source>
</evidence>
<dbReference type="PANTHER" id="PTHR46481">
    <property type="entry name" value="ZINC FINGER BED DOMAIN-CONTAINING PROTEIN 4"/>
    <property type="match status" value="1"/>
</dbReference>
<keyword evidence="4" id="KW-0862">Zinc</keyword>
<reference evidence="12 13" key="1">
    <citation type="journal article" date="2024" name="G3 (Bethesda)">
        <title>Genome assembly of Hibiscus sabdariffa L. provides insights into metabolisms of medicinal natural products.</title>
        <authorList>
            <person name="Kim T."/>
        </authorList>
    </citation>
    <scope>NUCLEOTIDE SEQUENCE [LARGE SCALE GENOMIC DNA]</scope>
    <source>
        <strain evidence="12">TK-2024</strain>
        <tissue evidence="12">Old leaves</tissue>
    </source>
</reference>
<evidence type="ECO:0000256" key="7">
    <source>
        <dbReference type="ARBA" id="ARBA00023163"/>
    </source>
</evidence>
<dbReference type="PROSITE" id="PS50808">
    <property type="entry name" value="ZF_BED"/>
    <property type="match status" value="1"/>
</dbReference>